<dbReference type="EMBL" id="AP014936">
    <property type="protein sequence ID" value="BAU47703.1"/>
    <property type="molecule type" value="Genomic_DNA"/>
</dbReference>
<dbReference type="Proteomes" id="UP000218899">
    <property type="component" value="Chromosome"/>
</dbReference>
<dbReference type="AlphaFoldDB" id="A0A1B4V2G3"/>
<organism evidence="3 4">
    <name type="scientific">Sulfurifustis variabilis</name>
    <dbReference type="NCBI Taxonomy" id="1675686"/>
    <lineage>
        <taxon>Bacteria</taxon>
        <taxon>Pseudomonadati</taxon>
        <taxon>Pseudomonadota</taxon>
        <taxon>Gammaproteobacteria</taxon>
        <taxon>Acidiferrobacterales</taxon>
        <taxon>Acidiferrobacteraceae</taxon>
        <taxon>Sulfurifustis</taxon>
    </lineage>
</organism>
<keyword evidence="2" id="KW-0812">Transmembrane</keyword>
<evidence type="ECO:0000313" key="4">
    <source>
        <dbReference type="Proteomes" id="UP000218899"/>
    </source>
</evidence>
<dbReference type="GO" id="GO:0043683">
    <property type="term" value="P:type IV pilus assembly"/>
    <property type="evidence" value="ECO:0007669"/>
    <property type="project" value="InterPro"/>
</dbReference>
<keyword evidence="2" id="KW-0472">Membrane</keyword>
<name>A0A1B4V2G3_9GAMM</name>
<dbReference type="KEGG" id="sva:SVA_1127"/>
<keyword evidence="2" id="KW-1133">Transmembrane helix</keyword>
<feature type="region of interest" description="Disordered" evidence="1">
    <location>
        <begin position="320"/>
        <end position="353"/>
    </location>
</feature>
<proteinExistence type="predicted"/>
<protein>
    <submittedName>
        <fullName evidence="3">Type IV pilus assembly protein PilW</fullName>
    </submittedName>
</protein>
<dbReference type="InterPro" id="IPR032092">
    <property type="entry name" value="PilW"/>
</dbReference>
<accession>A0A1B4V2G3</accession>
<reference evidence="3 4" key="1">
    <citation type="submission" date="2015-08" db="EMBL/GenBank/DDBJ databases">
        <title>Complete genome sequence of Sulfurifustis variabilis.</title>
        <authorList>
            <person name="Miura A."/>
            <person name="Kojima H."/>
            <person name="Fukui M."/>
        </authorList>
    </citation>
    <scope>NUCLEOTIDE SEQUENCE [LARGE SCALE GENOMIC DNA]</scope>
    <source>
        <strain evidence="4">skN76</strain>
    </source>
</reference>
<evidence type="ECO:0000256" key="1">
    <source>
        <dbReference type="SAM" id="MobiDB-lite"/>
    </source>
</evidence>
<dbReference type="Pfam" id="PF16074">
    <property type="entry name" value="PilW"/>
    <property type="match status" value="1"/>
</dbReference>
<feature type="compositionally biased region" description="Acidic residues" evidence="1">
    <location>
        <begin position="335"/>
        <end position="345"/>
    </location>
</feature>
<gene>
    <name evidence="3" type="ORF">SVA_1127</name>
</gene>
<evidence type="ECO:0000256" key="2">
    <source>
        <dbReference type="SAM" id="Phobius"/>
    </source>
</evidence>
<evidence type="ECO:0000313" key="3">
    <source>
        <dbReference type="EMBL" id="BAU47703.1"/>
    </source>
</evidence>
<keyword evidence="4" id="KW-1185">Reference proteome</keyword>
<feature type="transmembrane region" description="Helical" evidence="2">
    <location>
        <begin position="12"/>
        <end position="35"/>
    </location>
</feature>
<dbReference type="RefSeq" id="WP_169923979.1">
    <property type="nucleotide sequence ID" value="NZ_AP014936.1"/>
</dbReference>
<sequence>MRTPLRNMHGVNLVELMVAMTIGLLILAAVSTLLLDSKRSYVMQDGMARLQENARHAMQTIMRDLRMAGYYGCADEITSVTNTLNGSSGGEAFDVSNPIQGSDDRSNWYPLASPAVPPPTDMLAGTDAIAIRYLDPNTEVDVDEPFMPTTSAALHTSGSGLKVGEIVFVNDCSAGALFQITGPGNMGDAVTGTVVHNTGSDGDSKVPGNSTKNLGKIFEDDAKIAKYYYALYYVKESEVSGQPALHRITLITEGDEVKTKEYELVEGIEDLQLLYGEDTVNGDRVPDVYRKANEVTNWSNVVSARIGLVARSLAHTDSGSKEYRPFIDTTPGYDVDGDGEYDPNYDDGPKNDNYQRRVFRTTVVLRNLQ</sequence>